<dbReference type="PANTHER" id="PTHR11941">
    <property type="entry name" value="ENOYL-COA HYDRATASE-RELATED"/>
    <property type="match status" value="1"/>
</dbReference>
<organism evidence="5 6">
    <name type="scientific">Wickerhamomyces pijperi</name>
    <name type="common">Yeast</name>
    <name type="synonym">Pichia pijperi</name>
    <dbReference type="NCBI Taxonomy" id="599730"/>
    <lineage>
        <taxon>Eukaryota</taxon>
        <taxon>Fungi</taxon>
        <taxon>Dikarya</taxon>
        <taxon>Ascomycota</taxon>
        <taxon>Saccharomycotina</taxon>
        <taxon>Saccharomycetes</taxon>
        <taxon>Phaffomycetales</taxon>
        <taxon>Wickerhamomycetaceae</taxon>
        <taxon>Wickerhamomyces</taxon>
    </lineage>
</organism>
<keyword evidence="6" id="KW-1185">Reference proteome</keyword>
<feature type="compositionally biased region" description="Acidic residues" evidence="4">
    <location>
        <begin position="194"/>
        <end position="209"/>
    </location>
</feature>
<dbReference type="Gene3D" id="1.10.12.10">
    <property type="entry name" value="Lyase 2-enoyl-coa Hydratase, Chain A, domain 2"/>
    <property type="match status" value="1"/>
</dbReference>
<evidence type="ECO:0008006" key="7">
    <source>
        <dbReference type="Google" id="ProtNLM"/>
    </source>
</evidence>
<proteinExistence type="inferred from homology"/>
<comment type="caution">
    <text evidence="5">The sequence shown here is derived from an EMBL/GenBank/DDBJ whole genome shotgun (WGS) entry which is preliminary data.</text>
</comment>
<dbReference type="PROSITE" id="PS00166">
    <property type="entry name" value="ENOYL_COA_HYDRATASE"/>
    <property type="match status" value="1"/>
</dbReference>
<dbReference type="InterPro" id="IPR014748">
    <property type="entry name" value="Enoyl-CoA_hydra_C"/>
</dbReference>
<evidence type="ECO:0000256" key="4">
    <source>
        <dbReference type="SAM" id="MobiDB-lite"/>
    </source>
</evidence>
<evidence type="ECO:0000256" key="2">
    <source>
        <dbReference type="ARBA" id="ARBA00023239"/>
    </source>
</evidence>
<dbReference type="EMBL" id="JAEUBG010001462">
    <property type="protein sequence ID" value="KAH3686315.1"/>
    <property type="molecule type" value="Genomic_DNA"/>
</dbReference>
<dbReference type="CDD" id="cd06558">
    <property type="entry name" value="crotonase-like"/>
    <property type="match status" value="1"/>
</dbReference>
<evidence type="ECO:0000256" key="3">
    <source>
        <dbReference type="RuleBase" id="RU003707"/>
    </source>
</evidence>
<reference evidence="5" key="1">
    <citation type="journal article" date="2021" name="Open Biol.">
        <title>Shared evolutionary footprints suggest mitochondrial oxidative damage underlies multiple complex I losses in fungi.</title>
        <authorList>
            <person name="Schikora-Tamarit M.A."/>
            <person name="Marcet-Houben M."/>
            <person name="Nosek J."/>
            <person name="Gabaldon T."/>
        </authorList>
    </citation>
    <scope>NUCLEOTIDE SEQUENCE</scope>
    <source>
        <strain evidence="5">CBS2887</strain>
    </source>
</reference>
<dbReference type="InterPro" id="IPR018376">
    <property type="entry name" value="Enoyl-CoA_hyd/isom_CS"/>
</dbReference>
<accession>A0A9P8TPK3</accession>
<reference evidence="5" key="2">
    <citation type="submission" date="2021-01" db="EMBL/GenBank/DDBJ databases">
        <authorList>
            <person name="Schikora-Tamarit M.A."/>
        </authorList>
    </citation>
    <scope>NUCLEOTIDE SEQUENCE</scope>
    <source>
        <strain evidence="5">CBS2887</strain>
    </source>
</reference>
<gene>
    <name evidence="5" type="ORF">WICPIJ_002677</name>
</gene>
<dbReference type="PANTHER" id="PTHR11941:SF54">
    <property type="entry name" value="ENOYL-COA HYDRATASE, MITOCHONDRIAL"/>
    <property type="match status" value="1"/>
</dbReference>
<dbReference type="InterPro" id="IPR029045">
    <property type="entry name" value="ClpP/crotonase-like_dom_sf"/>
</dbReference>
<dbReference type="GO" id="GO:0006635">
    <property type="term" value="P:fatty acid beta-oxidation"/>
    <property type="evidence" value="ECO:0007669"/>
    <property type="project" value="TreeGrafter"/>
</dbReference>
<sequence length="287" mass="31249">MNTSPLSNYETILTSTPHPGLLLILLNRPKSLNSINPTLINDLSHALNYANDHPELYGVVIIGSSSPGVFCAGADVKTLVGLSPEELRLQKDKYDMRKIYQGLDIPVLAAVNGLCYGGGLEIALMCDVVYCSDSTFFALPEIKLGIFPGGGATQRLPGIIGKSKALELILTGKEFSAYEAEKWGIVSKVIPNLEDEDEDEEEEKEEEEMTGSSQVLKEALKLGQILADGPRMALRMAKRATLSSCELPLSLGVKRERSIFNGLFGKPEQTEGMEAFVGKRKANFNKL</sequence>
<feature type="region of interest" description="Disordered" evidence="4">
    <location>
        <begin position="194"/>
        <end position="214"/>
    </location>
</feature>
<evidence type="ECO:0000313" key="5">
    <source>
        <dbReference type="EMBL" id="KAH3686315.1"/>
    </source>
</evidence>
<dbReference type="OrthoDB" id="2018133at2759"/>
<evidence type="ECO:0000313" key="6">
    <source>
        <dbReference type="Proteomes" id="UP000774326"/>
    </source>
</evidence>
<dbReference type="Pfam" id="PF00378">
    <property type="entry name" value="ECH_1"/>
    <property type="match status" value="2"/>
</dbReference>
<keyword evidence="2" id="KW-0456">Lyase</keyword>
<dbReference type="AlphaFoldDB" id="A0A9P8TPK3"/>
<name>A0A9P8TPK3_WICPI</name>
<protein>
    <recommendedName>
        <fullName evidence="7">Enoyl-CoA hydratase</fullName>
    </recommendedName>
</protein>
<comment type="similarity">
    <text evidence="1 3">Belongs to the enoyl-CoA hydratase/isomerase family.</text>
</comment>
<evidence type="ECO:0000256" key="1">
    <source>
        <dbReference type="ARBA" id="ARBA00005254"/>
    </source>
</evidence>
<dbReference type="Proteomes" id="UP000774326">
    <property type="component" value="Unassembled WGS sequence"/>
</dbReference>
<dbReference type="GO" id="GO:0016829">
    <property type="term" value="F:lyase activity"/>
    <property type="evidence" value="ECO:0007669"/>
    <property type="project" value="UniProtKB-KW"/>
</dbReference>
<dbReference type="SUPFAM" id="SSF52096">
    <property type="entry name" value="ClpP/crotonase"/>
    <property type="match status" value="1"/>
</dbReference>
<dbReference type="InterPro" id="IPR001753">
    <property type="entry name" value="Enoyl-CoA_hydra/iso"/>
</dbReference>
<dbReference type="Gene3D" id="3.90.226.10">
    <property type="entry name" value="2-enoyl-CoA Hydratase, Chain A, domain 1"/>
    <property type="match status" value="1"/>
</dbReference>